<accession>A0A0L0DAP4</accession>
<protein>
    <submittedName>
        <fullName evidence="2">Uncharacterized protein</fullName>
    </submittedName>
</protein>
<evidence type="ECO:0000313" key="3">
    <source>
        <dbReference type="Proteomes" id="UP000054408"/>
    </source>
</evidence>
<dbReference type="GeneID" id="25564853"/>
<dbReference type="OMA" id="TWAESAN"/>
<organism evidence="2 3">
    <name type="scientific">Thecamonas trahens ATCC 50062</name>
    <dbReference type="NCBI Taxonomy" id="461836"/>
    <lineage>
        <taxon>Eukaryota</taxon>
        <taxon>Apusozoa</taxon>
        <taxon>Apusomonadida</taxon>
        <taxon>Apusomonadidae</taxon>
        <taxon>Thecamonas</taxon>
    </lineage>
</organism>
<keyword evidence="3" id="KW-1185">Reference proteome</keyword>
<name>A0A0L0DAP4_THETB</name>
<dbReference type="eggNOG" id="ENOG502SEEI">
    <property type="taxonomic scope" value="Eukaryota"/>
</dbReference>
<dbReference type="OrthoDB" id="406551at2759"/>
<evidence type="ECO:0000256" key="1">
    <source>
        <dbReference type="SAM" id="SignalP"/>
    </source>
</evidence>
<feature type="signal peptide" evidence="1">
    <location>
        <begin position="1"/>
        <end position="32"/>
    </location>
</feature>
<keyword evidence="1" id="KW-0732">Signal</keyword>
<proteinExistence type="predicted"/>
<dbReference type="Proteomes" id="UP000054408">
    <property type="component" value="Unassembled WGS sequence"/>
</dbReference>
<dbReference type="AlphaFoldDB" id="A0A0L0DAP4"/>
<dbReference type="EMBL" id="GL349455">
    <property type="protein sequence ID" value="KNC49429.1"/>
    <property type="molecule type" value="Genomic_DNA"/>
</dbReference>
<feature type="chain" id="PRO_5005537321" evidence="1">
    <location>
        <begin position="33"/>
        <end position="229"/>
    </location>
</feature>
<sequence>MLLPLPRPKPDLFLPVLAFFTVFAVLTAATTASSPRTCAPWASTFTIAFVSGIPATTSTGAGDAIEVIDDAASAVNTGMMYYDYPTRAVRIDHGPGAHECIRFYNTSAACTEYFLPRGMVIDLPHQRSCCLSVPGVGPNPPDWTAVLDYVGSATIDGVAADQWLYGRHGYWNEVAPAGNPAIPLRFSFPNATQDYWFSPHSYSTKPIPASVFTLPPYCTLDPSSHPFLS</sequence>
<dbReference type="RefSeq" id="XP_013757851.1">
    <property type="nucleotide sequence ID" value="XM_013902397.1"/>
</dbReference>
<evidence type="ECO:0000313" key="2">
    <source>
        <dbReference type="EMBL" id="KNC49429.1"/>
    </source>
</evidence>
<gene>
    <name evidence="2" type="ORF">AMSG_05435</name>
</gene>
<reference evidence="2 3" key="1">
    <citation type="submission" date="2010-05" db="EMBL/GenBank/DDBJ databases">
        <title>The Genome Sequence of Thecamonas trahens ATCC 50062.</title>
        <authorList>
            <consortium name="The Broad Institute Genome Sequencing Platform"/>
            <person name="Russ C."/>
            <person name="Cuomo C."/>
            <person name="Shea T."/>
            <person name="Young S.K."/>
            <person name="Zeng Q."/>
            <person name="Koehrsen M."/>
            <person name="Haas B."/>
            <person name="Borodovsky M."/>
            <person name="Guigo R."/>
            <person name="Alvarado L."/>
            <person name="Berlin A."/>
            <person name="Bochicchio J."/>
            <person name="Borenstein D."/>
            <person name="Chapman S."/>
            <person name="Chen Z."/>
            <person name="Freedman E."/>
            <person name="Gellesch M."/>
            <person name="Goldberg J."/>
            <person name="Griggs A."/>
            <person name="Gujja S."/>
            <person name="Heilman E."/>
            <person name="Heiman D."/>
            <person name="Hepburn T."/>
            <person name="Howarth C."/>
            <person name="Jen D."/>
            <person name="Larson L."/>
            <person name="Mehta T."/>
            <person name="Park D."/>
            <person name="Pearson M."/>
            <person name="Roberts A."/>
            <person name="Saif S."/>
            <person name="Shenoy N."/>
            <person name="Sisk P."/>
            <person name="Stolte C."/>
            <person name="Sykes S."/>
            <person name="Thomson T."/>
            <person name="Walk T."/>
            <person name="White J."/>
            <person name="Yandava C."/>
            <person name="Burger G."/>
            <person name="Gray M.W."/>
            <person name="Holland P.W.H."/>
            <person name="King N."/>
            <person name="Lang F.B.F."/>
            <person name="Roger A.J."/>
            <person name="Ruiz-Trillo I."/>
            <person name="Lander E."/>
            <person name="Nusbaum C."/>
        </authorList>
    </citation>
    <scope>NUCLEOTIDE SEQUENCE [LARGE SCALE GENOMIC DNA]</scope>
    <source>
        <strain evidence="2 3">ATCC 50062</strain>
    </source>
</reference>